<evidence type="ECO:0000256" key="8">
    <source>
        <dbReference type="ARBA" id="ARBA00022927"/>
    </source>
</evidence>
<reference evidence="17" key="1">
    <citation type="submission" date="2019-04" db="EMBL/GenBank/DDBJ databases">
        <title>Evolution of Biomass-Degrading Anaerobic Consortia Revealed by Metagenomics.</title>
        <authorList>
            <person name="Peng X."/>
        </authorList>
    </citation>
    <scope>NUCLEOTIDE SEQUENCE</scope>
    <source>
        <strain evidence="17">SIG254</strain>
    </source>
</reference>
<keyword evidence="14" id="KW-0175">Coiled coil</keyword>
<gene>
    <name evidence="17" type="primary">flhF</name>
    <name evidence="17" type="ORF">E7215_06310</name>
</gene>
<evidence type="ECO:0000256" key="11">
    <source>
        <dbReference type="ARBA" id="ARBA00023225"/>
    </source>
</evidence>
<keyword evidence="17" id="KW-0969">Cilium</keyword>
<dbReference type="NCBIfam" id="TIGR03499">
    <property type="entry name" value="FlhF"/>
    <property type="match status" value="1"/>
</dbReference>
<name>A0A927WAP3_9CLOT</name>
<evidence type="ECO:0000256" key="4">
    <source>
        <dbReference type="ARBA" id="ARBA00022448"/>
    </source>
</evidence>
<dbReference type="InterPro" id="IPR027417">
    <property type="entry name" value="P-loop_NTPase"/>
</dbReference>
<dbReference type="SUPFAM" id="SSF52540">
    <property type="entry name" value="P-loop containing nucleoside triphosphate hydrolases"/>
    <property type="match status" value="1"/>
</dbReference>
<evidence type="ECO:0000256" key="5">
    <source>
        <dbReference type="ARBA" id="ARBA00022475"/>
    </source>
</evidence>
<evidence type="ECO:0000259" key="16">
    <source>
        <dbReference type="SMART" id="SM00962"/>
    </source>
</evidence>
<evidence type="ECO:0000259" key="15">
    <source>
        <dbReference type="SMART" id="SM00382"/>
    </source>
</evidence>
<dbReference type="GO" id="GO:0005525">
    <property type="term" value="F:GTP binding"/>
    <property type="evidence" value="ECO:0007669"/>
    <property type="project" value="UniProtKB-UniRule"/>
</dbReference>
<accession>A0A927WAP3</accession>
<evidence type="ECO:0000256" key="12">
    <source>
        <dbReference type="ARBA" id="ARBA00025337"/>
    </source>
</evidence>
<dbReference type="InterPro" id="IPR047040">
    <property type="entry name" value="FlhF__GTPase_dom"/>
</dbReference>
<comment type="function">
    <text evidence="12">Necessary for flagellar biosynthesis. May be involved in translocation of the flagellum.</text>
</comment>
<comment type="similarity">
    <text evidence="2">Belongs to the GTP-binding SRP family.</text>
</comment>
<dbReference type="Gene3D" id="1.20.120.1380">
    <property type="entry name" value="Flagellar FlhF biosynthesis protein, N domain"/>
    <property type="match status" value="1"/>
</dbReference>
<evidence type="ECO:0000313" key="18">
    <source>
        <dbReference type="Proteomes" id="UP000768462"/>
    </source>
</evidence>
<keyword evidence="11" id="KW-1006">Bacterial flagellum protein export</keyword>
<evidence type="ECO:0000256" key="9">
    <source>
        <dbReference type="ARBA" id="ARBA00023134"/>
    </source>
</evidence>
<dbReference type="EMBL" id="SVCM01000073">
    <property type="protein sequence ID" value="MBE6059770.1"/>
    <property type="molecule type" value="Genomic_DNA"/>
</dbReference>
<feature type="domain" description="SRP54-type proteins GTP-binding" evidence="16">
    <location>
        <begin position="196"/>
        <end position="387"/>
    </location>
</feature>
<dbReference type="GO" id="GO:0003924">
    <property type="term" value="F:GTPase activity"/>
    <property type="evidence" value="ECO:0007669"/>
    <property type="project" value="UniProtKB-UniRule"/>
</dbReference>
<comment type="caution">
    <text evidence="17">The sequence shown here is derived from an EMBL/GenBank/DDBJ whole genome shotgun (WGS) entry which is preliminary data.</text>
</comment>
<evidence type="ECO:0000313" key="17">
    <source>
        <dbReference type="EMBL" id="MBE6059770.1"/>
    </source>
</evidence>
<dbReference type="GO" id="GO:0005047">
    <property type="term" value="F:signal recognition particle binding"/>
    <property type="evidence" value="ECO:0007669"/>
    <property type="project" value="TreeGrafter"/>
</dbReference>
<sequence>MIIKKYVASTMKEALSKIGKELGKDAVIISQRAIRKPGIKGLFSPKVVEITAAVESKSNDLSWDDKEINSNSILPVDIVKNDELELRQEVETMKSLINSYFSTQSNKSINEEIKLEELDNKNKEESELQQEKANNSEIYFKEAKERLRELDISKDIVEELLETIKINKQVSSIDEIISGIKEELGVTIKIDSSEINGTIALVGPTGVGKTTTIAKLAGELALVKKKKVGLITVDTYRIGAVEQLKTYADIMNIDFKVVFSLAEMEEAINSMKDCDVILLDTTGRSSKNTMQVLELKAFLDRAKVDNSYLVVSATTKSGDMDIIANGFSNIKYKGLILTKLDETSTYGSILNICRRTQVPIKFITVGQNVPDDIKVPLEDEIIKLVLGENSIC</sequence>
<keyword evidence="10" id="KW-0472">Membrane</keyword>
<comment type="subcellular location">
    <subcellularLocation>
        <location evidence="1">Cell membrane</location>
        <topology evidence="1">Peripheral membrane protein</topology>
        <orientation evidence="1">Cytoplasmic side</orientation>
    </subcellularLocation>
</comment>
<dbReference type="InterPro" id="IPR020006">
    <property type="entry name" value="FlhF"/>
</dbReference>
<dbReference type="InterPro" id="IPR000897">
    <property type="entry name" value="SRP54_GTPase_dom"/>
</dbReference>
<evidence type="ECO:0000256" key="14">
    <source>
        <dbReference type="SAM" id="Coils"/>
    </source>
</evidence>
<keyword evidence="17" id="KW-0966">Cell projection</keyword>
<dbReference type="Gene3D" id="3.40.50.300">
    <property type="entry name" value="P-loop containing nucleotide triphosphate hydrolases"/>
    <property type="match status" value="1"/>
</dbReference>
<evidence type="ECO:0000256" key="10">
    <source>
        <dbReference type="ARBA" id="ARBA00023136"/>
    </source>
</evidence>
<keyword evidence="5" id="KW-1003">Cell membrane</keyword>
<proteinExistence type="inferred from homology"/>
<dbReference type="GO" id="GO:0044781">
    <property type="term" value="P:bacterial-type flagellum organization"/>
    <property type="evidence" value="ECO:0007669"/>
    <property type="project" value="UniProtKB-UniRule"/>
</dbReference>
<keyword evidence="8" id="KW-0653">Protein transport</keyword>
<evidence type="ECO:0000256" key="7">
    <source>
        <dbReference type="ARBA" id="ARBA00022795"/>
    </source>
</evidence>
<dbReference type="GO" id="GO:0005886">
    <property type="term" value="C:plasma membrane"/>
    <property type="evidence" value="ECO:0007669"/>
    <property type="project" value="UniProtKB-SubCell"/>
</dbReference>
<evidence type="ECO:0000256" key="2">
    <source>
        <dbReference type="ARBA" id="ARBA00008531"/>
    </source>
</evidence>
<dbReference type="SMART" id="SM00962">
    <property type="entry name" value="SRP54"/>
    <property type="match status" value="1"/>
</dbReference>
<keyword evidence="6" id="KW-0547">Nucleotide-binding</keyword>
<dbReference type="AlphaFoldDB" id="A0A927WAP3"/>
<evidence type="ECO:0000256" key="6">
    <source>
        <dbReference type="ARBA" id="ARBA00022741"/>
    </source>
</evidence>
<evidence type="ECO:0000256" key="13">
    <source>
        <dbReference type="NCBIfam" id="TIGR03499"/>
    </source>
</evidence>
<dbReference type="Pfam" id="PF00448">
    <property type="entry name" value="SRP54"/>
    <property type="match status" value="1"/>
</dbReference>
<dbReference type="PANTHER" id="PTHR43134">
    <property type="entry name" value="SIGNAL RECOGNITION PARTICLE RECEPTOR SUBUNIT ALPHA"/>
    <property type="match status" value="1"/>
</dbReference>
<keyword evidence="17" id="KW-0282">Flagellum</keyword>
<dbReference type="CDD" id="cd17873">
    <property type="entry name" value="FlhF"/>
    <property type="match status" value="1"/>
</dbReference>
<keyword evidence="4" id="KW-0813">Transport</keyword>
<dbReference type="GO" id="GO:0006614">
    <property type="term" value="P:SRP-dependent cotranslational protein targeting to membrane"/>
    <property type="evidence" value="ECO:0007669"/>
    <property type="project" value="UniProtKB-UniRule"/>
</dbReference>
<evidence type="ECO:0000256" key="1">
    <source>
        <dbReference type="ARBA" id="ARBA00004413"/>
    </source>
</evidence>
<dbReference type="PANTHER" id="PTHR43134:SF3">
    <property type="entry name" value="FLAGELLAR BIOSYNTHESIS PROTEIN FLHF"/>
    <property type="match status" value="1"/>
</dbReference>
<evidence type="ECO:0000256" key="3">
    <source>
        <dbReference type="ARBA" id="ARBA00014919"/>
    </source>
</evidence>
<dbReference type="GO" id="GO:0015031">
    <property type="term" value="P:protein transport"/>
    <property type="evidence" value="ECO:0007669"/>
    <property type="project" value="UniProtKB-KW"/>
</dbReference>
<feature type="domain" description="AAA+ ATPase" evidence="15">
    <location>
        <begin position="195"/>
        <end position="337"/>
    </location>
</feature>
<dbReference type="InterPro" id="IPR003593">
    <property type="entry name" value="AAA+_ATPase"/>
</dbReference>
<dbReference type="FunFam" id="3.40.50.300:FF:000695">
    <property type="entry name" value="Flagellar biosynthesis regulator FlhF"/>
    <property type="match status" value="1"/>
</dbReference>
<dbReference type="SMART" id="SM00382">
    <property type="entry name" value="AAA"/>
    <property type="match status" value="1"/>
</dbReference>
<organism evidence="17 18">
    <name type="scientific">Clostridium sulfidigenes</name>
    <dbReference type="NCBI Taxonomy" id="318464"/>
    <lineage>
        <taxon>Bacteria</taxon>
        <taxon>Bacillati</taxon>
        <taxon>Bacillota</taxon>
        <taxon>Clostridia</taxon>
        <taxon>Eubacteriales</taxon>
        <taxon>Clostridiaceae</taxon>
        <taxon>Clostridium</taxon>
    </lineage>
</organism>
<keyword evidence="7" id="KW-1005">Bacterial flagellum biogenesis</keyword>
<feature type="coiled-coil region" evidence="14">
    <location>
        <begin position="106"/>
        <end position="160"/>
    </location>
</feature>
<dbReference type="Proteomes" id="UP000768462">
    <property type="component" value="Unassembled WGS sequence"/>
</dbReference>
<protein>
    <recommendedName>
        <fullName evidence="3 13">Flagellar biosynthesis protein FlhF</fullName>
    </recommendedName>
</protein>
<keyword evidence="9" id="KW-0342">GTP-binding</keyword>